<evidence type="ECO:0000313" key="2">
    <source>
        <dbReference type="Proteomes" id="UP000249682"/>
    </source>
</evidence>
<accession>A0AAD0KTT0</accession>
<dbReference type="EMBL" id="CP029543">
    <property type="protein sequence ID" value="AWV47883.1"/>
    <property type="molecule type" value="Genomic_DNA"/>
</dbReference>
<evidence type="ECO:0000313" key="1">
    <source>
        <dbReference type="EMBL" id="AWV47883.1"/>
    </source>
</evidence>
<dbReference type="AlphaFoldDB" id="A0AAD0KTT0"/>
<gene>
    <name evidence="1" type="ORF">DIJ64_06820</name>
</gene>
<dbReference type="Proteomes" id="UP000249682">
    <property type="component" value="Chromosome"/>
</dbReference>
<dbReference type="RefSeq" id="WP_049769746.1">
    <property type="nucleotide sequence ID" value="NZ_CP029543.1"/>
</dbReference>
<name>A0AAD0KTT0_MYCLR</name>
<proteinExistence type="predicted"/>
<protein>
    <submittedName>
        <fullName evidence="1">Uncharacterized protein</fullName>
    </submittedName>
</protein>
<organism evidence="1 2">
    <name type="scientific">Mycobacterium leprae</name>
    <dbReference type="NCBI Taxonomy" id="1769"/>
    <lineage>
        <taxon>Bacteria</taxon>
        <taxon>Bacillati</taxon>
        <taxon>Actinomycetota</taxon>
        <taxon>Actinomycetes</taxon>
        <taxon>Mycobacteriales</taxon>
        <taxon>Mycobacteriaceae</taxon>
        <taxon>Mycobacterium</taxon>
    </lineage>
</organism>
<reference evidence="1 2" key="1">
    <citation type="submission" date="2018-05" db="EMBL/GenBank/DDBJ databases">
        <title>Evolution of small genomes with special reference to Mycobacterium leprae.</title>
        <authorList>
            <person name="Mohanty P.S."/>
            <person name="Bansal A.K."/>
            <person name="Gupta U.D."/>
            <person name="Naaz F."/>
            <person name="Dwivedi V.D."/>
            <person name="Singh H."/>
            <person name="Gupta G."/>
            <person name="Sharma S."/>
            <person name="Arora M."/>
        </authorList>
    </citation>
    <scope>NUCLEOTIDE SEQUENCE [LARGE SCALE GENOMIC DNA]</scope>
    <source>
        <strain evidence="1 2">MRHRU-235-G</strain>
    </source>
</reference>
<sequence>MPLMAGLDCRPGLRRLYVGSGARAVQPTAMLNSDVRTPLLYLAAIALLSHSMLDGWRAVGPLAAELASTERVDRCVLAVTRLLIGLL</sequence>